<accession>A0A401SBV8</accession>
<evidence type="ECO:0000313" key="1">
    <source>
        <dbReference type="EMBL" id="GCC27844.1"/>
    </source>
</evidence>
<proteinExistence type="predicted"/>
<evidence type="ECO:0000313" key="2">
    <source>
        <dbReference type="Proteomes" id="UP000287033"/>
    </source>
</evidence>
<comment type="caution">
    <text evidence="1">The sequence shown here is derived from an EMBL/GenBank/DDBJ whole genome shotgun (WGS) entry which is preliminary data.</text>
</comment>
<gene>
    <name evidence="1" type="ORF">chiPu_0006270</name>
</gene>
<dbReference type="Proteomes" id="UP000287033">
    <property type="component" value="Unassembled WGS sequence"/>
</dbReference>
<protein>
    <submittedName>
        <fullName evidence="1">Uncharacterized protein</fullName>
    </submittedName>
</protein>
<organism evidence="1 2">
    <name type="scientific">Chiloscyllium punctatum</name>
    <name type="common">Brownbanded bambooshark</name>
    <name type="synonym">Hemiscyllium punctatum</name>
    <dbReference type="NCBI Taxonomy" id="137246"/>
    <lineage>
        <taxon>Eukaryota</taxon>
        <taxon>Metazoa</taxon>
        <taxon>Chordata</taxon>
        <taxon>Craniata</taxon>
        <taxon>Vertebrata</taxon>
        <taxon>Chondrichthyes</taxon>
        <taxon>Elasmobranchii</taxon>
        <taxon>Galeomorphii</taxon>
        <taxon>Galeoidea</taxon>
        <taxon>Orectolobiformes</taxon>
        <taxon>Hemiscylliidae</taxon>
        <taxon>Chiloscyllium</taxon>
    </lineage>
</organism>
<sequence>MVLPYTAPPISEFSDYIQILIFVRHNSDIWCSGELSLPSAASPLFVPVPDSANDPQLLGAGMPAAQCGA</sequence>
<keyword evidence="2" id="KW-1185">Reference proteome</keyword>
<reference evidence="1 2" key="1">
    <citation type="journal article" date="2018" name="Nat. Ecol. Evol.">
        <title>Shark genomes provide insights into elasmobranch evolution and the origin of vertebrates.</title>
        <authorList>
            <person name="Hara Y"/>
            <person name="Yamaguchi K"/>
            <person name="Onimaru K"/>
            <person name="Kadota M"/>
            <person name="Koyanagi M"/>
            <person name="Keeley SD"/>
            <person name="Tatsumi K"/>
            <person name="Tanaka K"/>
            <person name="Motone F"/>
            <person name="Kageyama Y"/>
            <person name="Nozu R"/>
            <person name="Adachi N"/>
            <person name="Nishimura O"/>
            <person name="Nakagawa R"/>
            <person name="Tanegashima C"/>
            <person name="Kiyatake I"/>
            <person name="Matsumoto R"/>
            <person name="Murakumo K"/>
            <person name="Nishida K"/>
            <person name="Terakita A"/>
            <person name="Kuratani S"/>
            <person name="Sato K"/>
            <person name="Hyodo S Kuraku.S."/>
        </authorList>
    </citation>
    <scope>NUCLEOTIDE SEQUENCE [LARGE SCALE GENOMIC DNA]</scope>
</reference>
<name>A0A401SBV8_CHIPU</name>
<dbReference type="EMBL" id="BEZZ01000179">
    <property type="protein sequence ID" value="GCC27844.1"/>
    <property type="molecule type" value="Genomic_DNA"/>
</dbReference>
<dbReference type="AlphaFoldDB" id="A0A401SBV8"/>